<dbReference type="EMBL" id="DULP01000108">
    <property type="protein sequence ID" value="HHW33926.1"/>
    <property type="molecule type" value="Genomic_DNA"/>
</dbReference>
<evidence type="ECO:0000313" key="2">
    <source>
        <dbReference type="Proteomes" id="UP000580830"/>
    </source>
</evidence>
<dbReference type="InterPro" id="IPR029058">
    <property type="entry name" value="AB_hydrolase_fold"/>
</dbReference>
<proteinExistence type="predicted"/>
<evidence type="ECO:0008006" key="3">
    <source>
        <dbReference type="Google" id="ProtNLM"/>
    </source>
</evidence>
<dbReference type="RefSeq" id="WP_303729993.1">
    <property type="nucleotide sequence ID" value="NZ_DULP01000108.1"/>
</dbReference>
<organism evidence="1 2">
    <name type="scientific">Paracoccus solventivorans</name>
    <dbReference type="NCBI Taxonomy" id="53463"/>
    <lineage>
        <taxon>Bacteria</taxon>
        <taxon>Pseudomonadati</taxon>
        <taxon>Pseudomonadota</taxon>
        <taxon>Alphaproteobacteria</taxon>
        <taxon>Rhodobacterales</taxon>
        <taxon>Paracoccaceae</taxon>
        <taxon>Paracoccus</taxon>
    </lineage>
</organism>
<reference evidence="1 2" key="1">
    <citation type="journal article" date="2020" name="Biotechnol. Biofuels">
        <title>New insights from the biogas microbiome by comprehensive genome-resolved metagenomics of nearly 1600 species originating from multiple anaerobic digesters.</title>
        <authorList>
            <person name="Campanaro S."/>
            <person name="Treu L."/>
            <person name="Rodriguez-R L.M."/>
            <person name="Kovalovszki A."/>
            <person name="Ziels R.M."/>
            <person name="Maus I."/>
            <person name="Zhu X."/>
            <person name="Kougias P.G."/>
            <person name="Basile A."/>
            <person name="Luo G."/>
            <person name="Schluter A."/>
            <person name="Konstantinidis K.T."/>
            <person name="Angelidaki I."/>
        </authorList>
    </citation>
    <scope>NUCLEOTIDE SEQUENCE [LARGE SCALE GENOMIC DNA]</scope>
    <source>
        <strain evidence="1">AS04akNAM_125</strain>
    </source>
</reference>
<dbReference type="SUPFAM" id="SSF53474">
    <property type="entry name" value="alpha/beta-Hydrolases"/>
    <property type="match status" value="1"/>
</dbReference>
<evidence type="ECO:0000313" key="1">
    <source>
        <dbReference type="EMBL" id="HHW33926.1"/>
    </source>
</evidence>
<accession>A0A832PN73</accession>
<dbReference type="Proteomes" id="UP000580830">
    <property type="component" value="Unassembled WGS sequence"/>
</dbReference>
<gene>
    <name evidence="1" type="ORF">GXX24_07285</name>
</gene>
<name>A0A832PN73_9RHOB</name>
<comment type="caution">
    <text evidence="1">The sequence shown here is derived from an EMBL/GenBank/DDBJ whole genome shotgun (WGS) entry which is preliminary data.</text>
</comment>
<protein>
    <recommendedName>
        <fullName evidence="3">Alpha/beta hydrolase</fullName>
    </recommendedName>
</protein>
<dbReference type="AlphaFoldDB" id="A0A832PN73"/>
<dbReference type="Gene3D" id="3.40.50.1820">
    <property type="entry name" value="alpha/beta hydrolase"/>
    <property type="match status" value="1"/>
</dbReference>
<sequence>MGTPEAWAARIAAIRGGMAAIPGAGLTTLPGVGHIPPVEAPRAMAAVIARLAGTAPAP</sequence>